<evidence type="ECO:0000256" key="2">
    <source>
        <dbReference type="SAM" id="MobiDB-lite"/>
    </source>
</evidence>
<comment type="similarity">
    <text evidence="1">Belongs to the AB hydrolase superfamily. AB hydrolase 2 family.</text>
</comment>
<reference evidence="4 5" key="1">
    <citation type="submission" date="2014-04" db="EMBL/GenBank/DDBJ databases">
        <authorList>
            <consortium name="DOE Joint Genome Institute"/>
            <person name="Kuo A."/>
            <person name="Martino E."/>
            <person name="Perotto S."/>
            <person name="Kohler A."/>
            <person name="Nagy L.G."/>
            <person name="Floudas D."/>
            <person name="Copeland A."/>
            <person name="Barry K.W."/>
            <person name="Cichocki N."/>
            <person name="Veneault-Fourrey C."/>
            <person name="LaButti K."/>
            <person name="Lindquist E.A."/>
            <person name="Lipzen A."/>
            <person name="Lundell T."/>
            <person name="Morin E."/>
            <person name="Murat C."/>
            <person name="Sun H."/>
            <person name="Tunlid A."/>
            <person name="Henrissat B."/>
            <person name="Grigoriev I.V."/>
            <person name="Hibbett D.S."/>
            <person name="Martin F."/>
            <person name="Nordberg H.P."/>
            <person name="Cantor M.N."/>
            <person name="Hua S.X."/>
        </authorList>
    </citation>
    <scope>NUCLEOTIDE SEQUENCE [LARGE SCALE GENOMIC DNA]</scope>
    <source>
        <strain evidence="4 5">Zn</strain>
    </source>
</reference>
<dbReference type="GO" id="GO:0052689">
    <property type="term" value="F:carboxylic ester hydrolase activity"/>
    <property type="evidence" value="ECO:0007669"/>
    <property type="project" value="TreeGrafter"/>
</dbReference>
<dbReference type="HOGENOM" id="CLU_049413_2_2_1"/>
<organism evidence="4 5">
    <name type="scientific">Oidiodendron maius (strain Zn)</name>
    <dbReference type="NCBI Taxonomy" id="913774"/>
    <lineage>
        <taxon>Eukaryota</taxon>
        <taxon>Fungi</taxon>
        <taxon>Dikarya</taxon>
        <taxon>Ascomycota</taxon>
        <taxon>Pezizomycotina</taxon>
        <taxon>Leotiomycetes</taxon>
        <taxon>Leotiomycetes incertae sedis</taxon>
        <taxon>Myxotrichaceae</taxon>
        <taxon>Oidiodendron</taxon>
    </lineage>
</organism>
<dbReference type="AlphaFoldDB" id="A0A0C3HEF4"/>
<evidence type="ECO:0000313" key="4">
    <source>
        <dbReference type="EMBL" id="KIN00672.1"/>
    </source>
</evidence>
<dbReference type="InterPro" id="IPR029058">
    <property type="entry name" value="AB_hydrolase_fold"/>
</dbReference>
<dbReference type="InterPro" id="IPR003140">
    <property type="entry name" value="PLipase/COase/thioEstase"/>
</dbReference>
<proteinExistence type="inferred from homology"/>
<evidence type="ECO:0000313" key="5">
    <source>
        <dbReference type="Proteomes" id="UP000054321"/>
    </source>
</evidence>
<dbReference type="InterPro" id="IPR050565">
    <property type="entry name" value="LYPA1-2/EST-like"/>
</dbReference>
<dbReference type="PANTHER" id="PTHR10655">
    <property type="entry name" value="LYSOPHOSPHOLIPASE-RELATED"/>
    <property type="match status" value="1"/>
</dbReference>
<dbReference type="PANTHER" id="PTHR10655:SF63">
    <property type="entry name" value="PHOSPHOLIPASE_CARBOXYLESTERASE_THIOESTERASE DOMAIN-CONTAINING PROTEIN"/>
    <property type="match status" value="1"/>
</dbReference>
<dbReference type="STRING" id="913774.A0A0C3HEF4"/>
<dbReference type="SUPFAM" id="SSF53474">
    <property type="entry name" value="alpha/beta-Hydrolases"/>
    <property type="match status" value="1"/>
</dbReference>
<dbReference type="Proteomes" id="UP000054321">
    <property type="component" value="Unassembled WGS sequence"/>
</dbReference>
<dbReference type="InParanoid" id="A0A0C3HEF4"/>
<reference evidence="5" key="2">
    <citation type="submission" date="2015-01" db="EMBL/GenBank/DDBJ databases">
        <title>Evolutionary Origins and Diversification of the Mycorrhizal Mutualists.</title>
        <authorList>
            <consortium name="DOE Joint Genome Institute"/>
            <consortium name="Mycorrhizal Genomics Consortium"/>
            <person name="Kohler A."/>
            <person name="Kuo A."/>
            <person name="Nagy L.G."/>
            <person name="Floudas D."/>
            <person name="Copeland A."/>
            <person name="Barry K.W."/>
            <person name="Cichocki N."/>
            <person name="Veneault-Fourrey C."/>
            <person name="LaButti K."/>
            <person name="Lindquist E.A."/>
            <person name="Lipzen A."/>
            <person name="Lundell T."/>
            <person name="Morin E."/>
            <person name="Murat C."/>
            <person name="Riley R."/>
            <person name="Ohm R."/>
            <person name="Sun H."/>
            <person name="Tunlid A."/>
            <person name="Henrissat B."/>
            <person name="Grigoriev I.V."/>
            <person name="Hibbett D.S."/>
            <person name="Martin F."/>
        </authorList>
    </citation>
    <scope>NUCLEOTIDE SEQUENCE [LARGE SCALE GENOMIC DNA]</scope>
    <source>
        <strain evidence="5">Zn</strain>
    </source>
</reference>
<feature type="domain" description="Phospholipase/carboxylesterase/thioesterase" evidence="3">
    <location>
        <begin position="62"/>
        <end position="181"/>
    </location>
</feature>
<evidence type="ECO:0000256" key="1">
    <source>
        <dbReference type="ARBA" id="ARBA00006499"/>
    </source>
</evidence>
<dbReference type="GO" id="GO:0008474">
    <property type="term" value="F:palmitoyl-(protein) hydrolase activity"/>
    <property type="evidence" value="ECO:0007669"/>
    <property type="project" value="TreeGrafter"/>
</dbReference>
<name>A0A0C3HEF4_OIDMZ</name>
<dbReference type="Gene3D" id="3.40.50.1820">
    <property type="entry name" value="alpha/beta hydrolase"/>
    <property type="match status" value="1"/>
</dbReference>
<dbReference type="OrthoDB" id="2418081at2759"/>
<keyword evidence="5" id="KW-1185">Reference proteome</keyword>
<dbReference type="EMBL" id="KN832877">
    <property type="protein sequence ID" value="KIN00672.1"/>
    <property type="molecule type" value="Genomic_DNA"/>
</dbReference>
<evidence type="ECO:0000259" key="3">
    <source>
        <dbReference type="Pfam" id="PF02230"/>
    </source>
</evidence>
<sequence length="299" mass="33457">MGKKTRLEPLVILPSSVHTHTMILLHGRGSNAERFAFDQCTPNKPGILECRDSSGKTLPQLFPSMKFVFPTAPLRRSTAQNRTTMNIWFDNSSFIDPFEREETQVEGLAENFQYIEQLILAEARTVSLRKVFLGGISQGCAMALHVLLGLAAEERCPDVRLGGFIGMSGWLPFQSAVNNLLSSSSEDEDGVEDPFASETEDGTDQDNDNPNIKVVQFIREDIMAAPGYDKELLVLRCTPIFLAHGDQDDVVEIKYGENAMVALSHMGLNIYWKTYEQQGHWYKVPDTIDDIVGFLGYNM</sequence>
<protein>
    <recommendedName>
        <fullName evidence="3">Phospholipase/carboxylesterase/thioesterase domain-containing protein</fullName>
    </recommendedName>
</protein>
<feature type="compositionally biased region" description="Acidic residues" evidence="2">
    <location>
        <begin position="198"/>
        <end position="207"/>
    </location>
</feature>
<dbReference type="Pfam" id="PF02230">
    <property type="entry name" value="Abhydrolase_2"/>
    <property type="match status" value="1"/>
</dbReference>
<accession>A0A0C3HEF4</accession>
<dbReference type="GO" id="GO:0005737">
    <property type="term" value="C:cytoplasm"/>
    <property type="evidence" value="ECO:0007669"/>
    <property type="project" value="TreeGrafter"/>
</dbReference>
<feature type="region of interest" description="Disordered" evidence="2">
    <location>
        <begin position="182"/>
        <end position="210"/>
    </location>
</feature>
<gene>
    <name evidence="4" type="ORF">OIDMADRAFT_165322</name>
</gene>